<protein>
    <submittedName>
        <fullName evidence="3">Deoxycytidine triphosphate deaminase</fullName>
        <ecNumber evidence="3">3.5.4.13</ecNumber>
    </submittedName>
</protein>
<dbReference type="PANTHER" id="PTHR42680:SF3">
    <property type="entry name" value="DCTP DEAMINASE"/>
    <property type="match status" value="1"/>
</dbReference>
<reference evidence="3" key="1">
    <citation type="submission" date="2018-06" db="EMBL/GenBank/DDBJ databases">
        <authorList>
            <person name="Zhirakovskaya E."/>
        </authorList>
    </citation>
    <scope>NUCLEOTIDE SEQUENCE</scope>
</reference>
<gene>
    <name evidence="3" type="ORF">MNBD_NITROSPINAE02-115</name>
</gene>
<dbReference type="Gene3D" id="2.70.40.10">
    <property type="match status" value="2"/>
</dbReference>
<dbReference type="NCBIfam" id="NF005734">
    <property type="entry name" value="PRK07559.1"/>
    <property type="match status" value="1"/>
</dbReference>
<dbReference type="EMBL" id="UOGE01000093">
    <property type="protein sequence ID" value="VAX24295.1"/>
    <property type="molecule type" value="Genomic_DNA"/>
</dbReference>
<dbReference type="PANTHER" id="PTHR42680">
    <property type="entry name" value="DCTP DEAMINASE"/>
    <property type="match status" value="1"/>
</dbReference>
<dbReference type="Pfam" id="PF06559">
    <property type="entry name" value="DCD_N"/>
    <property type="match status" value="1"/>
</dbReference>
<dbReference type="InterPro" id="IPR010550">
    <property type="entry name" value="DCD_N"/>
</dbReference>
<evidence type="ECO:0000313" key="3">
    <source>
        <dbReference type="EMBL" id="VAX24295.1"/>
    </source>
</evidence>
<dbReference type="AlphaFoldDB" id="A0A3B1CYB7"/>
<dbReference type="InterPro" id="IPR053811">
    <property type="entry name" value="DCD_C"/>
</dbReference>
<organism evidence="3">
    <name type="scientific">hydrothermal vent metagenome</name>
    <dbReference type="NCBI Taxonomy" id="652676"/>
    <lineage>
        <taxon>unclassified sequences</taxon>
        <taxon>metagenomes</taxon>
        <taxon>ecological metagenomes</taxon>
    </lineage>
</organism>
<proteinExistence type="predicted"/>
<dbReference type="EC" id="3.5.4.13" evidence="3"/>
<dbReference type="GO" id="GO:0008829">
    <property type="term" value="F:dCTP deaminase activity"/>
    <property type="evidence" value="ECO:0007669"/>
    <property type="project" value="UniProtKB-EC"/>
</dbReference>
<dbReference type="Pfam" id="PF22569">
    <property type="entry name" value="DCD_C"/>
    <property type="match status" value="1"/>
</dbReference>
<feature type="domain" description="2'-deoxycytidine 5'-triphosphate deaminase C-terminal" evidence="2">
    <location>
        <begin position="205"/>
        <end position="386"/>
    </location>
</feature>
<dbReference type="SUPFAM" id="SSF51283">
    <property type="entry name" value="dUTPase-like"/>
    <property type="match status" value="2"/>
</dbReference>
<sequence>MEGKKIWRGGIFPSQDIQKLIDKSQIQCIYEDGANPGIQPASLDLSLGSKAYRLQASFLPQSKTVLEGMKELVMYEINLEKGAVLEREAVYLIPLRERLSLPFYARGKTNPKSSIGRLDVFTRVITDYASRFEEAPASYLGELFLEVVPRSFTIKVKTGQRLNQLRLFEAAPKTSDIVITSERESISGRELQDFYCDQQLLFDDQGEFIDDHEKHISNDGLLMSVDLTSANGGPIGYKAKKNSHVIELENINHYEADDFWEPIAPPKNGKLILEPEEFYIFVSKEYIRVPLTCAAEMVEFDAGSGELRTHYAGFFDPGFGYGRDGEVQGTKAVLEVRPHDVPFIIEDGQILFKMKYEKMTAKPDIWYGQEIGSNYHNQALRLSKQFRQD</sequence>
<name>A0A3B1CYB7_9ZZZZ</name>
<dbReference type="GO" id="GO:0009394">
    <property type="term" value="P:2'-deoxyribonucleotide metabolic process"/>
    <property type="evidence" value="ECO:0007669"/>
    <property type="project" value="InterPro"/>
</dbReference>
<dbReference type="InterPro" id="IPR036157">
    <property type="entry name" value="dUTPase-like_sf"/>
</dbReference>
<evidence type="ECO:0000259" key="2">
    <source>
        <dbReference type="Pfam" id="PF22569"/>
    </source>
</evidence>
<keyword evidence="3" id="KW-0378">Hydrolase</keyword>
<evidence type="ECO:0000259" key="1">
    <source>
        <dbReference type="Pfam" id="PF06559"/>
    </source>
</evidence>
<feature type="domain" description="2'-deoxycytidine 5'-triphosphate deaminase N-terminal" evidence="1">
    <location>
        <begin position="10"/>
        <end position="169"/>
    </location>
</feature>
<accession>A0A3B1CYB7</accession>